<comment type="caution">
    <text evidence="1">The sequence shown here is derived from an EMBL/GenBank/DDBJ whole genome shotgun (WGS) entry which is preliminary data.</text>
</comment>
<sequence length="59" mass="6437">MQSKGGERCSQSVLFSKYALQAGGSRKITVFESGLQPRKSFVKVNGNFLTHQQSSESKG</sequence>
<organism evidence="1 2">
    <name type="scientific">Trichinella britovi</name>
    <name type="common">Parasitic roundworm</name>
    <dbReference type="NCBI Taxonomy" id="45882"/>
    <lineage>
        <taxon>Eukaryota</taxon>
        <taxon>Metazoa</taxon>
        <taxon>Ecdysozoa</taxon>
        <taxon>Nematoda</taxon>
        <taxon>Enoplea</taxon>
        <taxon>Dorylaimia</taxon>
        <taxon>Trichinellida</taxon>
        <taxon>Trichinellidae</taxon>
        <taxon>Trichinella</taxon>
    </lineage>
</organism>
<reference evidence="1 2" key="1">
    <citation type="submission" date="2015-01" db="EMBL/GenBank/DDBJ databases">
        <title>Evolution of Trichinella species and genotypes.</title>
        <authorList>
            <person name="Korhonen P.K."/>
            <person name="Edoardo P."/>
            <person name="Giuseppe L.R."/>
            <person name="Gasser R.B."/>
        </authorList>
    </citation>
    <scope>NUCLEOTIDE SEQUENCE [LARGE SCALE GENOMIC DNA]</scope>
    <source>
        <strain evidence="1">ISS120</strain>
    </source>
</reference>
<dbReference type="Proteomes" id="UP000054653">
    <property type="component" value="Unassembled WGS sequence"/>
</dbReference>
<dbReference type="AlphaFoldDB" id="A0A0V1CEZ9"/>
<protein>
    <submittedName>
        <fullName evidence="1">Uncharacterized protein</fullName>
    </submittedName>
</protein>
<dbReference type="EMBL" id="JYDI01000232">
    <property type="protein sequence ID" value="KRY47720.1"/>
    <property type="molecule type" value="Genomic_DNA"/>
</dbReference>
<evidence type="ECO:0000313" key="1">
    <source>
        <dbReference type="EMBL" id="KRY47720.1"/>
    </source>
</evidence>
<accession>A0A0V1CEZ9</accession>
<proteinExistence type="predicted"/>
<name>A0A0V1CEZ9_TRIBR</name>
<keyword evidence="2" id="KW-1185">Reference proteome</keyword>
<gene>
    <name evidence="1" type="ORF">T03_4941</name>
</gene>
<evidence type="ECO:0000313" key="2">
    <source>
        <dbReference type="Proteomes" id="UP000054653"/>
    </source>
</evidence>